<dbReference type="SUPFAM" id="SSF110296">
    <property type="entry name" value="Oligoxyloglucan reducing end-specific cellobiohydrolase"/>
    <property type="match status" value="1"/>
</dbReference>
<evidence type="ECO:0000256" key="2">
    <source>
        <dbReference type="ARBA" id="ARBA00023276"/>
    </source>
</evidence>
<dbReference type="Gene3D" id="2.130.10.10">
    <property type="entry name" value="YVTN repeat-like/Quinoprotein amine dehydrogenase"/>
    <property type="match status" value="2"/>
</dbReference>
<evidence type="ECO:0000256" key="1">
    <source>
        <dbReference type="ARBA" id="ARBA00022531"/>
    </source>
</evidence>
<keyword evidence="1" id="KW-0602">Photosynthesis</keyword>
<keyword evidence="2" id="KW-0604">Photosystem II</keyword>
<dbReference type="PANTHER" id="PTHR47199">
    <property type="entry name" value="PHOTOSYSTEM II STABILITY/ASSEMBLY FACTOR HCF136, CHLOROPLASTIC"/>
    <property type="match status" value="1"/>
</dbReference>
<feature type="chain" id="PRO_5045689726" evidence="3">
    <location>
        <begin position="27"/>
        <end position="331"/>
    </location>
</feature>
<dbReference type="Pfam" id="PF14870">
    <property type="entry name" value="PSII_BNR"/>
    <property type="match status" value="1"/>
</dbReference>
<organism evidence="5 6">
    <name type="scientific">Collimonas rhizosphaerae</name>
    <dbReference type="NCBI Taxonomy" id="3126357"/>
    <lineage>
        <taxon>Bacteria</taxon>
        <taxon>Pseudomonadati</taxon>
        <taxon>Pseudomonadota</taxon>
        <taxon>Betaproteobacteria</taxon>
        <taxon>Burkholderiales</taxon>
        <taxon>Oxalobacteraceae</taxon>
        <taxon>Collimonas</taxon>
    </lineage>
</organism>
<evidence type="ECO:0000259" key="4">
    <source>
        <dbReference type="Pfam" id="PF14870"/>
    </source>
</evidence>
<feature type="domain" description="Photosynthesis system II assembly factor Ycf48/Hcf136-like" evidence="4">
    <location>
        <begin position="83"/>
        <end position="220"/>
    </location>
</feature>
<name>A0ABU9PZV5_9BURK</name>
<dbReference type="EMBL" id="JBANDC010000015">
    <property type="protein sequence ID" value="MEM4989528.1"/>
    <property type="molecule type" value="Genomic_DNA"/>
</dbReference>
<reference evidence="5 6" key="1">
    <citation type="submission" date="2024-02" db="EMBL/GenBank/DDBJ databases">
        <title>Draft genome sequence of Collimonas sp. strain H4R21, an effective mineral-weathering bacterial strain isolated from the beech rhizosphere.</title>
        <authorList>
            <person name="Morin E."/>
            <person name="Uroz S."/>
            <person name="Leveau J.H.J."/>
            <person name="Kumar R."/>
            <person name="Rey M.W."/>
            <person name="Pham J."/>
        </authorList>
    </citation>
    <scope>NUCLEOTIDE SEQUENCE [LARGE SCALE GENOMIC DNA]</scope>
    <source>
        <strain evidence="5 6">H4R21</strain>
    </source>
</reference>
<evidence type="ECO:0000313" key="6">
    <source>
        <dbReference type="Proteomes" id="UP001495910"/>
    </source>
</evidence>
<protein>
    <submittedName>
        <fullName evidence="5">YCF48-related protein</fullName>
    </submittedName>
</protein>
<comment type="caution">
    <text evidence="5">The sequence shown here is derived from an EMBL/GenBank/DDBJ whole genome shotgun (WGS) entry which is preliminary data.</text>
</comment>
<proteinExistence type="predicted"/>
<dbReference type="Proteomes" id="UP001495910">
    <property type="component" value="Unassembled WGS sequence"/>
</dbReference>
<keyword evidence="3" id="KW-0732">Signal</keyword>
<gene>
    <name evidence="5" type="ORF">V8G57_19230</name>
</gene>
<evidence type="ECO:0000256" key="3">
    <source>
        <dbReference type="SAM" id="SignalP"/>
    </source>
</evidence>
<evidence type="ECO:0000313" key="5">
    <source>
        <dbReference type="EMBL" id="MEM4989528.1"/>
    </source>
</evidence>
<sequence>MPSTFHNLRVLPAALCLLLASASPFAAEAAGSGWPTSRPAQLRQQAAATAMLAAVSTAGGRIVAVGDHGVILLSDDGKEYRQARSVPTRAMLTSVAFIDRSTGWAAGHDGVVLKTVDGGEHWKLLRQQYGQEQPILSIWFADADKGLAVGLFGMALSTSDGGATWIEVKLSSGDAADRHLYRIVATASGTLLIMAEAGTVFRSEDGGKHWDVIDSGEKGSLWSATAFTDNGASTVVAVGMRGHVIRSADDGRSWQAVASGTTQSLTDITQLSGRELAAGGMGGTVLRSNDGGRHFTLEHSAGDEPITALLKAPDGQGVLLFSMAGVVAPGP</sequence>
<dbReference type="InterPro" id="IPR028203">
    <property type="entry name" value="PSII_CF48-like_dom"/>
</dbReference>
<feature type="signal peptide" evidence="3">
    <location>
        <begin position="1"/>
        <end position="26"/>
    </location>
</feature>
<dbReference type="PANTHER" id="PTHR47199:SF2">
    <property type="entry name" value="PHOTOSYSTEM II STABILITY_ASSEMBLY FACTOR HCF136, CHLOROPLASTIC"/>
    <property type="match status" value="1"/>
</dbReference>
<accession>A0ABU9PZV5</accession>
<dbReference type="RefSeq" id="WP_342830717.1">
    <property type="nucleotide sequence ID" value="NZ_JBANDC010000015.1"/>
</dbReference>
<keyword evidence="6" id="KW-1185">Reference proteome</keyword>
<dbReference type="InterPro" id="IPR015943">
    <property type="entry name" value="WD40/YVTN_repeat-like_dom_sf"/>
</dbReference>
<dbReference type="CDD" id="cd15482">
    <property type="entry name" value="Sialidase_non-viral"/>
    <property type="match status" value="1"/>
</dbReference>